<dbReference type="AlphaFoldDB" id="A0A2V4MZ59"/>
<proteinExistence type="predicted"/>
<dbReference type="PANTHER" id="PTHR42993:SF1">
    <property type="entry name" value="MAOC-LIKE DEHYDRATASE DOMAIN-CONTAINING PROTEIN"/>
    <property type="match status" value="1"/>
</dbReference>
<dbReference type="InterPro" id="IPR002539">
    <property type="entry name" value="MaoC-like_dom"/>
</dbReference>
<dbReference type="Proteomes" id="UP000248012">
    <property type="component" value="Unassembled WGS sequence"/>
</dbReference>
<dbReference type="OrthoDB" id="9801735at2"/>
<dbReference type="EMBL" id="QFVT01000008">
    <property type="protein sequence ID" value="PYC46972.1"/>
    <property type="molecule type" value="Genomic_DNA"/>
</dbReference>
<gene>
    <name evidence="2" type="ORF">DI396_12145</name>
</gene>
<comment type="caution">
    <text evidence="2">The sequence shown here is derived from an EMBL/GenBank/DDBJ whole genome shotgun (WGS) entry which is preliminary data.</text>
</comment>
<evidence type="ECO:0000313" key="3">
    <source>
        <dbReference type="Proteomes" id="UP000248012"/>
    </source>
</evidence>
<dbReference type="PANTHER" id="PTHR42993">
    <property type="entry name" value="MAOC-LIKE DEHYDRATASE DOMAIN-CONTAINING PROTEIN"/>
    <property type="match status" value="1"/>
</dbReference>
<keyword evidence="3" id="KW-1185">Reference proteome</keyword>
<dbReference type="InterPro" id="IPR029069">
    <property type="entry name" value="HotDog_dom_sf"/>
</dbReference>
<evidence type="ECO:0000313" key="2">
    <source>
        <dbReference type="EMBL" id="PYC46972.1"/>
    </source>
</evidence>
<sequence length="155" mass="17270">MAKQLTRAEYEAFVGKEIGVSQWYTITQDQIDQFADCTHDHQFIHVDPEAAAHSPFGTTIAHGFLTVSLMSAMLYEMPSLEGVAMGVNYGMNKLRFVSPVKVGSRVRGRFVLQALDDIREGEIQTTFAVTVEIENQEKPAVVAEWLGRRYLGAST</sequence>
<organism evidence="2 3">
    <name type="scientific">Litorivita pollutaquae</name>
    <dbReference type="NCBI Taxonomy" id="2200892"/>
    <lineage>
        <taxon>Bacteria</taxon>
        <taxon>Pseudomonadati</taxon>
        <taxon>Pseudomonadota</taxon>
        <taxon>Alphaproteobacteria</taxon>
        <taxon>Rhodobacterales</taxon>
        <taxon>Paracoccaceae</taxon>
        <taxon>Litorivita</taxon>
    </lineage>
</organism>
<dbReference type="RefSeq" id="WP_110796495.1">
    <property type="nucleotide sequence ID" value="NZ_KZ826487.1"/>
</dbReference>
<feature type="domain" description="MaoC-like" evidence="1">
    <location>
        <begin position="14"/>
        <end position="127"/>
    </location>
</feature>
<dbReference type="Gene3D" id="3.10.129.10">
    <property type="entry name" value="Hotdog Thioesterase"/>
    <property type="match status" value="1"/>
</dbReference>
<name>A0A2V4MZ59_9RHOB</name>
<protein>
    <submittedName>
        <fullName evidence="2">Nodulation protein NodN</fullName>
    </submittedName>
</protein>
<accession>A0A2V4MZ59</accession>
<dbReference type="SUPFAM" id="SSF54637">
    <property type="entry name" value="Thioesterase/thiol ester dehydrase-isomerase"/>
    <property type="match status" value="1"/>
</dbReference>
<evidence type="ECO:0000259" key="1">
    <source>
        <dbReference type="Pfam" id="PF01575"/>
    </source>
</evidence>
<reference evidence="2 3" key="1">
    <citation type="submission" date="2018-05" db="EMBL/GenBank/DDBJ databases">
        <title>Oceanovita maritima gen. nov., sp. nov., a marine bacterium in the family Rhodobacteraceae isolated from surface seawater of Lundu port Xiamen, China.</title>
        <authorList>
            <person name="Hetharua B.H."/>
            <person name="Min D."/>
            <person name="Liao H."/>
            <person name="Tian Y."/>
        </authorList>
    </citation>
    <scope>NUCLEOTIDE SEQUENCE [LARGE SCALE GENOMIC DNA]</scope>
    <source>
        <strain evidence="2 3">FSX-11</strain>
    </source>
</reference>
<dbReference type="Pfam" id="PF01575">
    <property type="entry name" value="MaoC_dehydratas"/>
    <property type="match status" value="1"/>
</dbReference>
<dbReference type="InterPro" id="IPR039375">
    <property type="entry name" value="NodN-like"/>
</dbReference>
<dbReference type="CDD" id="cd03450">
    <property type="entry name" value="NodN"/>
    <property type="match status" value="1"/>
</dbReference>